<dbReference type="AlphaFoldDB" id="A0A6N2ATF3"/>
<organism evidence="2">
    <name type="scientific">Solanum chilense</name>
    <name type="common">Tomato</name>
    <name type="synonym">Lycopersicon chilense</name>
    <dbReference type="NCBI Taxonomy" id="4083"/>
    <lineage>
        <taxon>Eukaryota</taxon>
        <taxon>Viridiplantae</taxon>
        <taxon>Streptophyta</taxon>
        <taxon>Embryophyta</taxon>
        <taxon>Tracheophyta</taxon>
        <taxon>Spermatophyta</taxon>
        <taxon>Magnoliopsida</taxon>
        <taxon>eudicotyledons</taxon>
        <taxon>Gunneridae</taxon>
        <taxon>Pentapetalae</taxon>
        <taxon>asterids</taxon>
        <taxon>lamiids</taxon>
        <taxon>Solanales</taxon>
        <taxon>Solanaceae</taxon>
        <taxon>Solanoideae</taxon>
        <taxon>Solaneae</taxon>
        <taxon>Solanum</taxon>
        <taxon>Solanum subgen. Lycopersicon</taxon>
    </lineage>
</organism>
<sequence>MTYKMFVRKNEQSILTMAKKRANCLVLLTNFSIGCVLVITYLLFCAIKYNINHKKLSQKVYQKKL</sequence>
<name>A0A6N2ATF3_SOLCI</name>
<evidence type="ECO:0000256" key="1">
    <source>
        <dbReference type="SAM" id="Phobius"/>
    </source>
</evidence>
<evidence type="ECO:0000313" key="2">
    <source>
        <dbReference type="EMBL" id="TMW84980.1"/>
    </source>
</evidence>
<dbReference type="EMBL" id="RXGB01008020">
    <property type="protein sequence ID" value="TMW84980.1"/>
    <property type="molecule type" value="Genomic_DNA"/>
</dbReference>
<protein>
    <submittedName>
        <fullName evidence="2">Uncharacterized protein</fullName>
    </submittedName>
</protein>
<gene>
    <name evidence="2" type="ORF">EJD97_024030</name>
</gene>
<dbReference type="PROSITE" id="PS51257">
    <property type="entry name" value="PROKAR_LIPOPROTEIN"/>
    <property type="match status" value="1"/>
</dbReference>
<reference evidence="2" key="1">
    <citation type="submission" date="2019-05" db="EMBL/GenBank/DDBJ databases">
        <title>The de novo reference genome and transcriptome assemblies of the wild tomato species Solanum chilense.</title>
        <authorList>
            <person name="Stam R."/>
            <person name="Nosenko T."/>
            <person name="Hoerger A.C."/>
            <person name="Stephan W."/>
            <person name="Seidel M.A."/>
            <person name="Kuhn J.M.M."/>
            <person name="Haberer G."/>
            <person name="Tellier A."/>
        </authorList>
    </citation>
    <scope>NUCLEOTIDE SEQUENCE</scope>
    <source>
        <tissue evidence="2">Mature leaves</tissue>
    </source>
</reference>
<keyword evidence="1" id="KW-0812">Transmembrane</keyword>
<accession>A0A6N2ATF3</accession>
<proteinExistence type="predicted"/>
<keyword evidence="1" id="KW-0472">Membrane</keyword>
<comment type="caution">
    <text evidence="2">The sequence shown here is derived from an EMBL/GenBank/DDBJ whole genome shotgun (WGS) entry which is preliminary data.</text>
</comment>
<keyword evidence="1" id="KW-1133">Transmembrane helix</keyword>
<feature type="transmembrane region" description="Helical" evidence="1">
    <location>
        <begin position="21"/>
        <end position="44"/>
    </location>
</feature>